<dbReference type="Proteomes" id="UP000248544">
    <property type="component" value="Unassembled WGS sequence"/>
</dbReference>
<comment type="caution">
    <text evidence="2">The sequence shown here is derived from an EMBL/GenBank/DDBJ whole genome shotgun (WGS) entry which is preliminary data.</text>
</comment>
<organism evidence="2 3">
    <name type="scientific">Spongiactinospora gelatinilytica</name>
    <dbReference type="NCBI Taxonomy" id="2666298"/>
    <lineage>
        <taxon>Bacteria</taxon>
        <taxon>Bacillati</taxon>
        <taxon>Actinomycetota</taxon>
        <taxon>Actinomycetes</taxon>
        <taxon>Streptosporangiales</taxon>
        <taxon>Streptosporangiaceae</taxon>
        <taxon>Spongiactinospora</taxon>
    </lineage>
</organism>
<protein>
    <recommendedName>
        <fullName evidence="1">AB hydrolase-1 domain-containing protein</fullName>
    </recommendedName>
</protein>
<evidence type="ECO:0000313" key="2">
    <source>
        <dbReference type="EMBL" id="PZG46666.1"/>
    </source>
</evidence>
<sequence>MRLSDRARTADVPGSRTIKVGFAVHRSAASGRRPGPVVYTSGGPGSGSIQLTGYLSEMIPGRDRDVVVIEQRGSRWPEPALECPEIARGVLDALAGPGPMRAETAGIARGANACRERLARQGVDLRGYTTAEIAAEVADLRRALGYPKWNLFGVSYSTRSMLAAAAADPDGVRSVVLDSFLPAEVDWYGDAQANLDATLRRRAGAGRRRLTQLWRGVTALRGSDRRPGGRGRRGSG</sequence>
<dbReference type="AlphaFoldDB" id="A0A2W2GA64"/>
<feature type="non-terminal residue" evidence="2">
    <location>
        <position position="236"/>
    </location>
</feature>
<keyword evidence="3" id="KW-1185">Reference proteome</keyword>
<dbReference type="Pfam" id="PF00561">
    <property type="entry name" value="Abhydrolase_1"/>
    <property type="match status" value="1"/>
</dbReference>
<dbReference type="Gene3D" id="3.40.50.1820">
    <property type="entry name" value="alpha/beta hydrolase"/>
    <property type="match status" value="1"/>
</dbReference>
<dbReference type="SUPFAM" id="SSF53474">
    <property type="entry name" value="alpha/beta-Hydrolases"/>
    <property type="match status" value="1"/>
</dbReference>
<gene>
    <name evidence="2" type="ORF">C1I98_14135</name>
</gene>
<dbReference type="InterPro" id="IPR029058">
    <property type="entry name" value="AB_hydrolase_fold"/>
</dbReference>
<proteinExistence type="predicted"/>
<accession>A0A2W2GA64</accession>
<reference evidence="2 3" key="1">
    <citation type="submission" date="2018-01" db="EMBL/GenBank/DDBJ databases">
        <title>Draft genome sequence of Sphaerisporangium sp. 7K107.</title>
        <authorList>
            <person name="Sahin N."/>
            <person name="Saygin H."/>
            <person name="Ay H."/>
        </authorList>
    </citation>
    <scope>NUCLEOTIDE SEQUENCE [LARGE SCALE GENOMIC DNA]</scope>
    <source>
        <strain evidence="2 3">7K107</strain>
    </source>
</reference>
<evidence type="ECO:0000313" key="3">
    <source>
        <dbReference type="Proteomes" id="UP000248544"/>
    </source>
</evidence>
<dbReference type="GO" id="GO:0003824">
    <property type="term" value="F:catalytic activity"/>
    <property type="evidence" value="ECO:0007669"/>
    <property type="project" value="UniProtKB-ARBA"/>
</dbReference>
<feature type="domain" description="AB hydrolase-1" evidence="1">
    <location>
        <begin position="36"/>
        <end position="180"/>
    </location>
</feature>
<dbReference type="EMBL" id="POUA01000093">
    <property type="protein sequence ID" value="PZG46666.1"/>
    <property type="molecule type" value="Genomic_DNA"/>
</dbReference>
<name>A0A2W2GA64_9ACTN</name>
<dbReference type="InterPro" id="IPR000073">
    <property type="entry name" value="AB_hydrolase_1"/>
</dbReference>
<evidence type="ECO:0000259" key="1">
    <source>
        <dbReference type="Pfam" id="PF00561"/>
    </source>
</evidence>